<evidence type="ECO:0000256" key="12">
    <source>
        <dbReference type="ARBA" id="ARBA00037847"/>
    </source>
</evidence>
<proteinExistence type="inferred from homology"/>
<evidence type="ECO:0000256" key="6">
    <source>
        <dbReference type="ARBA" id="ARBA00022781"/>
    </source>
</evidence>
<dbReference type="SUPFAM" id="SSF81573">
    <property type="entry name" value="F1F0 ATP synthase subunit B, membrane domain"/>
    <property type="match status" value="1"/>
</dbReference>
<evidence type="ECO:0000256" key="2">
    <source>
        <dbReference type="ARBA" id="ARBA00022448"/>
    </source>
</evidence>
<comment type="subcellular location">
    <subcellularLocation>
        <location evidence="13">Cell membrane</location>
        <topology evidence="13">Single-pass membrane protein</topology>
    </subcellularLocation>
    <subcellularLocation>
        <location evidence="12">Endomembrane system</location>
        <topology evidence="12">Single-pass membrane protein</topology>
    </subcellularLocation>
</comment>
<comment type="subunit">
    <text evidence="13">F-type ATPases have 2 components, F(1) - the catalytic core - and F(0) - the membrane proton channel. F(1) has five subunits: alpha(3), beta(3), gamma(1), delta(1), epsilon(1). F(0) has three main subunits: a(1), b(2) and c(10-14). The alpha and beta chains form an alternating ring which encloses part of the gamma chain. F(1) is attached to F(0) by a central stalk formed by the gamma and epsilon chains, while a peripheral stalk is formed by the delta and b chains.</text>
</comment>
<gene>
    <name evidence="13" type="primary">atpF</name>
    <name evidence="16" type="ORF">SAMN02983006_00380</name>
</gene>
<dbReference type="OrthoDB" id="9795863at2"/>
<keyword evidence="6 13" id="KW-0375">Hydrogen ion transport</keyword>
<dbReference type="InterPro" id="IPR005864">
    <property type="entry name" value="ATP_synth_F0_bsu_bac"/>
</dbReference>
<evidence type="ECO:0000313" key="16">
    <source>
        <dbReference type="EMBL" id="SFL17782.1"/>
    </source>
</evidence>
<dbReference type="Gene3D" id="6.10.250.1580">
    <property type="match status" value="1"/>
</dbReference>
<evidence type="ECO:0000256" key="8">
    <source>
        <dbReference type="ARBA" id="ARBA00023065"/>
    </source>
</evidence>
<keyword evidence="4 13" id="KW-0138">CF(0)</keyword>
<dbReference type="GO" id="GO:0046933">
    <property type="term" value="F:proton-transporting ATP synthase activity, rotational mechanism"/>
    <property type="evidence" value="ECO:0007669"/>
    <property type="project" value="UniProtKB-UniRule"/>
</dbReference>
<reference evidence="16 17" key="1">
    <citation type="submission" date="2016-10" db="EMBL/GenBank/DDBJ databases">
        <authorList>
            <person name="de Groot N.N."/>
        </authorList>
    </citation>
    <scope>NUCLEOTIDE SEQUENCE [LARGE SCALE GENOMIC DNA]</scope>
    <source>
        <strain evidence="16 17">ATCC 51327</strain>
    </source>
</reference>
<dbReference type="PANTHER" id="PTHR33445:SF1">
    <property type="entry name" value="ATP SYNTHASE SUBUNIT B"/>
    <property type="match status" value="1"/>
</dbReference>
<evidence type="ECO:0000256" key="7">
    <source>
        <dbReference type="ARBA" id="ARBA00022989"/>
    </source>
</evidence>
<comment type="function">
    <text evidence="11 13">F(1)F(0) ATP synthase produces ATP from ADP in the presence of a proton or sodium gradient. F-type ATPases consist of two structural domains, F(1) containing the extramembraneous catalytic core and F(0) containing the membrane proton channel, linked together by a central stalk and a peripheral stalk. During catalysis, ATP synthesis in the catalytic domain of F(1) is coupled via a rotary mechanism of the central stalk subunits to proton translocation.</text>
</comment>
<keyword evidence="3 13" id="KW-1003">Cell membrane</keyword>
<evidence type="ECO:0000256" key="4">
    <source>
        <dbReference type="ARBA" id="ARBA00022547"/>
    </source>
</evidence>
<comment type="similarity">
    <text evidence="1 13 14">Belongs to the ATPase B chain family.</text>
</comment>
<dbReference type="InterPro" id="IPR002146">
    <property type="entry name" value="ATP_synth_b/b'su_bac/chlpt"/>
</dbReference>
<dbReference type="GO" id="GO:0046961">
    <property type="term" value="F:proton-transporting ATPase activity, rotational mechanism"/>
    <property type="evidence" value="ECO:0007669"/>
    <property type="project" value="TreeGrafter"/>
</dbReference>
<evidence type="ECO:0000256" key="3">
    <source>
        <dbReference type="ARBA" id="ARBA00022475"/>
    </source>
</evidence>
<dbReference type="GO" id="GO:0045259">
    <property type="term" value="C:proton-transporting ATP synthase complex"/>
    <property type="evidence" value="ECO:0007669"/>
    <property type="project" value="UniProtKB-KW"/>
</dbReference>
<dbReference type="AlphaFoldDB" id="A0A1I4FIN9"/>
<keyword evidence="7 13" id="KW-1133">Transmembrane helix</keyword>
<dbReference type="InterPro" id="IPR050059">
    <property type="entry name" value="ATP_synthase_B_chain"/>
</dbReference>
<dbReference type="GO" id="GO:0012505">
    <property type="term" value="C:endomembrane system"/>
    <property type="evidence" value="ECO:0007669"/>
    <property type="project" value="UniProtKB-SubCell"/>
</dbReference>
<organism evidence="16 17">
    <name type="scientific">Halanaerobium salsuginis</name>
    <dbReference type="NCBI Taxonomy" id="29563"/>
    <lineage>
        <taxon>Bacteria</taxon>
        <taxon>Bacillati</taxon>
        <taxon>Bacillota</taxon>
        <taxon>Clostridia</taxon>
        <taxon>Halanaerobiales</taxon>
        <taxon>Halanaerobiaceae</taxon>
        <taxon>Halanaerobium</taxon>
    </lineage>
</organism>
<evidence type="ECO:0000256" key="10">
    <source>
        <dbReference type="ARBA" id="ARBA00023310"/>
    </source>
</evidence>
<feature type="coiled-coil region" evidence="15">
    <location>
        <begin position="31"/>
        <end position="127"/>
    </location>
</feature>
<evidence type="ECO:0000256" key="1">
    <source>
        <dbReference type="ARBA" id="ARBA00005513"/>
    </source>
</evidence>
<keyword evidence="5 13" id="KW-0812">Transmembrane</keyword>
<dbReference type="Pfam" id="PF00430">
    <property type="entry name" value="ATP-synt_B"/>
    <property type="match status" value="1"/>
</dbReference>
<evidence type="ECO:0000313" key="17">
    <source>
        <dbReference type="Proteomes" id="UP000199006"/>
    </source>
</evidence>
<comment type="function">
    <text evidence="13">Component of the F(0) channel, it forms part of the peripheral stalk, linking F(1) to F(0).</text>
</comment>
<keyword evidence="10 13" id="KW-0066">ATP synthesis</keyword>
<keyword evidence="9 13" id="KW-0472">Membrane</keyword>
<dbReference type="HAMAP" id="MF_01398">
    <property type="entry name" value="ATP_synth_b_bprime"/>
    <property type="match status" value="1"/>
</dbReference>
<evidence type="ECO:0000256" key="13">
    <source>
        <dbReference type="HAMAP-Rule" id="MF_01398"/>
    </source>
</evidence>
<accession>A0A1I4FIN9</accession>
<name>A0A1I4FIN9_9FIRM</name>
<evidence type="ECO:0000256" key="15">
    <source>
        <dbReference type="SAM" id="Coils"/>
    </source>
</evidence>
<protein>
    <recommendedName>
        <fullName evidence="13">ATP synthase subunit b</fullName>
    </recommendedName>
    <alternativeName>
        <fullName evidence="13">ATP synthase F(0) sector subunit b</fullName>
    </alternativeName>
    <alternativeName>
        <fullName evidence="13">ATPase subunit I</fullName>
    </alternativeName>
    <alternativeName>
        <fullName evidence="13">F-type ATPase subunit b</fullName>
        <shortName evidence="13">F-ATPase subunit b</shortName>
    </alternativeName>
</protein>
<dbReference type="EMBL" id="FOTI01000003">
    <property type="protein sequence ID" value="SFL17782.1"/>
    <property type="molecule type" value="Genomic_DNA"/>
</dbReference>
<dbReference type="GO" id="GO:0005886">
    <property type="term" value="C:plasma membrane"/>
    <property type="evidence" value="ECO:0007669"/>
    <property type="project" value="UniProtKB-SubCell"/>
</dbReference>
<evidence type="ECO:0000256" key="14">
    <source>
        <dbReference type="RuleBase" id="RU003848"/>
    </source>
</evidence>
<dbReference type="NCBIfam" id="TIGR01144">
    <property type="entry name" value="ATP_synt_b"/>
    <property type="match status" value="1"/>
</dbReference>
<keyword evidence="17" id="KW-1185">Reference proteome</keyword>
<evidence type="ECO:0000256" key="11">
    <source>
        <dbReference type="ARBA" id="ARBA00025198"/>
    </source>
</evidence>
<dbReference type="CDD" id="cd06503">
    <property type="entry name" value="ATP-synt_Fo_b"/>
    <property type="match status" value="1"/>
</dbReference>
<keyword evidence="8 13" id="KW-0406">Ion transport</keyword>
<evidence type="ECO:0000256" key="5">
    <source>
        <dbReference type="ARBA" id="ARBA00022692"/>
    </source>
</evidence>
<dbReference type="Proteomes" id="UP000199006">
    <property type="component" value="Unassembled WGS sequence"/>
</dbReference>
<dbReference type="STRING" id="29563.SAMN02983006_00380"/>
<keyword evidence="15" id="KW-0175">Coiled coil</keyword>
<dbReference type="InterPro" id="IPR028987">
    <property type="entry name" value="ATP_synth_B-like_membr_sf"/>
</dbReference>
<feature type="transmembrane region" description="Helical" evidence="13">
    <location>
        <begin position="6"/>
        <end position="27"/>
    </location>
</feature>
<dbReference type="PANTHER" id="PTHR33445">
    <property type="entry name" value="ATP SYNTHASE SUBUNIT B', CHLOROPLASTIC"/>
    <property type="match status" value="1"/>
</dbReference>
<sequence>MVNINTTMIWQLINFFVLLFLLKKFLYSPVKNMLEQRAAQINGDLDAAEAEKEKVEELKAEYEQKLRNARNEAQKIVDNAETRANKKAKDIISEAETKAENIKEKKLAEIEQAKKEAVSELRDSIADYTILATNKLIQEQLDKEKHQVMINQFIDGLDKEKLGELQ</sequence>
<evidence type="ECO:0000256" key="9">
    <source>
        <dbReference type="ARBA" id="ARBA00023136"/>
    </source>
</evidence>
<keyword evidence="2 13" id="KW-0813">Transport</keyword>